<accession>A0A4V1IP05</accession>
<protein>
    <submittedName>
        <fullName evidence="4">HlyD family efflux transporter periplasmic adaptor subunit</fullName>
    </submittedName>
</protein>
<dbReference type="InterPro" id="IPR050465">
    <property type="entry name" value="UPF0194_transport"/>
</dbReference>
<dbReference type="Gene3D" id="2.40.30.170">
    <property type="match status" value="1"/>
</dbReference>
<gene>
    <name evidence="4" type="ORF">B9G39_20015</name>
</gene>
<dbReference type="AlphaFoldDB" id="A0A4V1IP05"/>
<proteinExistence type="predicted"/>
<organism evidence="4 5">
    <name type="scientific">Zooshikella ganghwensis</name>
    <dbReference type="NCBI Taxonomy" id="202772"/>
    <lineage>
        <taxon>Bacteria</taxon>
        <taxon>Pseudomonadati</taxon>
        <taxon>Pseudomonadota</taxon>
        <taxon>Gammaproteobacteria</taxon>
        <taxon>Oceanospirillales</taxon>
        <taxon>Zooshikellaceae</taxon>
        <taxon>Zooshikella</taxon>
    </lineage>
</organism>
<sequence>MDTPQAQLSKQSQRLKQNNDANNDPKFQRLLELLSLESELKLLEKEVELFFTISNETIRIIPYDQSVLFACQQTNSRKKSKVNTAQSLLAVTASSLSTVDKESPFIIWLQAALKHIADHHSLTETLEIKAGMLTDELRSEWCHWCPGHVLWCPLLGKGGQLLGGVWLIRRALWEQNDKVILMRLMEAYAYTWQVLTPKRTFKQQVKHILAGRKKWVALTLLMMSVIPVRLSVLASAQVVARQPLLVTAPLEGVVKEIKVKPNQSVAKGDLLFTLDDTVIRNQHSLAVKAYDVAQANYMRASQQAFANMQSKAELAVLKAILAEKKAEVDYQQALMERIKIVAQHSGVVVFSDPNDWIGKPVVVGEKVMTIADIHDTWLDIWLPVDDAVNLESGAEVRLFLNIDPLNSIPAKLEQTSYEAELSPRDILAYRLKASFLAEEQLPRLGLKGVVKIYADHVPLIYYIFRRPLSEARRWFGL</sequence>
<comment type="caution">
    <text evidence="4">The sequence shown here is derived from an EMBL/GenBank/DDBJ whole genome shotgun (WGS) entry which is preliminary data.</text>
</comment>
<comment type="subcellular location">
    <subcellularLocation>
        <location evidence="1">Cell envelope</location>
    </subcellularLocation>
</comment>
<name>A0A4V1IP05_9GAMM</name>
<dbReference type="EMBL" id="NDXW01000001">
    <property type="protein sequence ID" value="RDH45551.1"/>
    <property type="molecule type" value="Genomic_DNA"/>
</dbReference>
<dbReference type="Gene3D" id="2.40.50.100">
    <property type="match status" value="1"/>
</dbReference>
<evidence type="ECO:0000256" key="2">
    <source>
        <dbReference type="ARBA" id="ARBA00023054"/>
    </source>
</evidence>
<dbReference type="PANTHER" id="PTHR32347:SF23">
    <property type="entry name" value="BLL5650 PROTEIN"/>
    <property type="match status" value="1"/>
</dbReference>
<evidence type="ECO:0000313" key="4">
    <source>
        <dbReference type="EMBL" id="RDH45551.1"/>
    </source>
</evidence>
<keyword evidence="5" id="KW-1185">Reference proteome</keyword>
<keyword evidence="2" id="KW-0175">Coiled coil</keyword>
<dbReference type="Proteomes" id="UP000257039">
    <property type="component" value="Unassembled WGS sequence"/>
</dbReference>
<evidence type="ECO:0000313" key="5">
    <source>
        <dbReference type="Proteomes" id="UP000257039"/>
    </source>
</evidence>
<dbReference type="GO" id="GO:0030313">
    <property type="term" value="C:cell envelope"/>
    <property type="evidence" value="ECO:0007669"/>
    <property type="project" value="UniProtKB-SubCell"/>
</dbReference>
<reference evidence="4 5" key="1">
    <citation type="submission" date="2017-04" db="EMBL/GenBank/DDBJ databases">
        <title>Draft genome sequence of Zooshikella ganghwensis VG4 isolated from Red Sea sediments.</title>
        <authorList>
            <person name="Rehman Z."/>
            <person name="Alam I."/>
            <person name="Kamau A."/>
            <person name="Bajic V."/>
            <person name="Leiknes T."/>
        </authorList>
    </citation>
    <scope>NUCLEOTIDE SEQUENCE [LARGE SCALE GENOMIC DNA]</scope>
    <source>
        <strain evidence="4 5">VG4</strain>
    </source>
</reference>
<dbReference type="RefSeq" id="WP_094788492.1">
    <property type="nucleotide sequence ID" value="NZ_NDXW01000001.1"/>
</dbReference>
<evidence type="ECO:0000256" key="3">
    <source>
        <dbReference type="SAM" id="MobiDB-lite"/>
    </source>
</evidence>
<dbReference type="SUPFAM" id="SSF111369">
    <property type="entry name" value="HlyD-like secretion proteins"/>
    <property type="match status" value="1"/>
</dbReference>
<feature type="region of interest" description="Disordered" evidence="3">
    <location>
        <begin position="1"/>
        <end position="23"/>
    </location>
</feature>
<evidence type="ECO:0000256" key="1">
    <source>
        <dbReference type="ARBA" id="ARBA00004196"/>
    </source>
</evidence>
<dbReference type="PANTHER" id="PTHR32347">
    <property type="entry name" value="EFFLUX SYSTEM COMPONENT YKNX-RELATED"/>
    <property type="match status" value="1"/>
</dbReference>
<feature type="compositionally biased region" description="Polar residues" evidence="3">
    <location>
        <begin position="1"/>
        <end position="22"/>
    </location>
</feature>
<dbReference type="Gene3D" id="1.10.287.470">
    <property type="entry name" value="Helix hairpin bin"/>
    <property type="match status" value="1"/>
</dbReference>